<comment type="caution">
    <text evidence="1">The sequence shown here is derived from an EMBL/GenBank/DDBJ whole genome shotgun (WGS) entry which is preliminary data.</text>
</comment>
<name>A0A1F7XSZ5_9BACT</name>
<evidence type="ECO:0000313" key="2">
    <source>
        <dbReference type="Proteomes" id="UP000178446"/>
    </source>
</evidence>
<evidence type="ECO:0000313" key="1">
    <source>
        <dbReference type="EMBL" id="OGM18121.1"/>
    </source>
</evidence>
<reference evidence="1 2" key="1">
    <citation type="journal article" date="2016" name="Nat. Commun.">
        <title>Thousands of microbial genomes shed light on interconnected biogeochemical processes in an aquifer system.</title>
        <authorList>
            <person name="Anantharaman K."/>
            <person name="Brown C.T."/>
            <person name="Hug L.A."/>
            <person name="Sharon I."/>
            <person name="Castelle C.J."/>
            <person name="Probst A.J."/>
            <person name="Thomas B.C."/>
            <person name="Singh A."/>
            <person name="Wilkins M.J."/>
            <person name="Karaoz U."/>
            <person name="Brodie E.L."/>
            <person name="Williams K.H."/>
            <person name="Hubbard S.S."/>
            <person name="Banfield J.F."/>
        </authorList>
    </citation>
    <scope>NUCLEOTIDE SEQUENCE [LARGE SCALE GENOMIC DNA]</scope>
</reference>
<dbReference type="EMBL" id="MGGB01000056">
    <property type="protein sequence ID" value="OGM18121.1"/>
    <property type="molecule type" value="Genomic_DNA"/>
</dbReference>
<dbReference type="AlphaFoldDB" id="A0A1F7XSZ5"/>
<dbReference type="Proteomes" id="UP000178446">
    <property type="component" value="Unassembled WGS sequence"/>
</dbReference>
<sequence length="289" mass="32293">MFAERRSLSDYFADTKPTKKGESVIDRATRGQLQFDSSLLPQASDEERGIEVINFEDGGGRRYYRNRNYLSANIDYMSTSLDLRASEFGNAIVTPDGIEQQTRAVLRAEGQRYGFGGYTEYEHLYWRRGFDDRLQQKVNAVHLPQGVSSVIETLSINRYALDWAGDLTYGLAILQTSEVTDRLGMKLSDGDPVFLAFTPDKVLGKTYGPGPEVIGETTYEKLADAGIKARFINEVDKATLDLAAGNVSFKLRLGKVLKPNYPELLFSDSEEWITDSGIFVGRVPVEALN</sequence>
<protein>
    <submittedName>
        <fullName evidence="1">Uncharacterized protein</fullName>
    </submittedName>
</protein>
<accession>A0A1F7XSZ5</accession>
<organism evidence="1 2">
    <name type="scientific">Candidatus Woesebacteria bacterium RIFCSPHIGHO2_01_FULL_37_10</name>
    <dbReference type="NCBI Taxonomy" id="1802489"/>
    <lineage>
        <taxon>Bacteria</taxon>
        <taxon>Candidatus Woeseibacteriota</taxon>
    </lineage>
</organism>
<proteinExistence type="predicted"/>
<gene>
    <name evidence="1" type="ORF">A2685_03205</name>
</gene>